<evidence type="ECO:0000313" key="9">
    <source>
        <dbReference type="Proteomes" id="UP000254834"/>
    </source>
</evidence>
<dbReference type="GO" id="GO:0005524">
    <property type="term" value="F:ATP binding"/>
    <property type="evidence" value="ECO:0007669"/>
    <property type="project" value="UniProtKB-UniRule"/>
</dbReference>
<dbReference type="PANTHER" id="PTHR43707">
    <property type="entry name" value="HISTIDYL-TRNA SYNTHETASE"/>
    <property type="match status" value="1"/>
</dbReference>
<comment type="catalytic activity">
    <reaction evidence="4 5">
        <text>tRNA(His) + L-histidine + ATP = L-histidyl-tRNA(His) + AMP + diphosphate + H(+)</text>
        <dbReference type="Rhea" id="RHEA:17313"/>
        <dbReference type="Rhea" id="RHEA-COMP:9665"/>
        <dbReference type="Rhea" id="RHEA-COMP:9689"/>
        <dbReference type="ChEBI" id="CHEBI:15378"/>
        <dbReference type="ChEBI" id="CHEBI:30616"/>
        <dbReference type="ChEBI" id="CHEBI:33019"/>
        <dbReference type="ChEBI" id="CHEBI:57595"/>
        <dbReference type="ChEBI" id="CHEBI:78442"/>
        <dbReference type="ChEBI" id="CHEBI:78527"/>
        <dbReference type="ChEBI" id="CHEBI:456215"/>
        <dbReference type="EC" id="6.1.1.21"/>
    </reaction>
</comment>
<sequence length="418" mass="47123">MFFRIKGTQDNLDSRFVQGVLQIVMQHLANYNFQQISTPIIESTTLFERGLGIATDVVGKEMFTVESKSDREQICLRPEMTAGTVRAFVEQQGSLVLPWKVFSYGPVFRYERPQKGRYRQFHQVSIESLGTSSVMYDAFFISMLDTLFAEKLSIENYVLQINFLGQQEDRDIFKAHLYEFLTTHEAILCATCIQRKDTNILRVFDCKNETCSNLYKTAPQIVDHLTPDSKREWELLCQQLHQLSVTFTHNPYLVRGLDYYNKTVFEFIGTTLGAQNTFCGGGRYDTLATQLGSKEQVPAVGAGIGVERLLMLLEDQQAKFEIPKRSLVCIVPCQAQQNGTALLIADSLQAAGVCVDVLLDEASLKSKIRKANKLQAMYVAVIGDDEQAGNYVTIKNMITGKDDKVSQADLADFFAAIR</sequence>
<gene>
    <name evidence="5" type="primary">hisS</name>
    <name evidence="8" type="ORF">C0J27_02915</name>
</gene>
<dbReference type="InterPro" id="IPR006195">
    <property type="entry name" value="aa-tRNA-synth_II"/>
</dbReference>
<dbReference type="GO" id="GO:0004821">
    <property type="term" value="F:histidine-tRNA ligase activity"/>
    <property type="evidence" value="ECO:0007669"/>
    <property type="project" value="UniProtKB-UniRule"/>
</dbReference>
<dbReference type="Gene3D" id="3.40.50.800">
    <property type="entry name" value="Anticodon-binding domain"/>
    <property type="match status" value="1"/>
</dbReference>
<keyword evidence="3 5" id="KW-0030">Aminoacyl-tRNA synthetase</keyword>
<feature type="domain" description="Aminoacyl-transfer RNA synthetases class-II family profile" evidence="7">
    <location>
        <begin position="20"/>
        <end position="323"/>
    </location>
</feature>
<dbReference type="CDD" id="cd00773">
    <property type="entry name" value="HisRS-like_core"/>
    <property type="match status" value="1"/>
</dbReference>
<dbReference type="PIRSF" id="PIRSF001549">
    <property type="entry name" value="His-tRNA_synth"/>
    <property type="match status" value="1"/>
</dbReference>
<dbReference type="EC" id="6.1.1.21" evidence="5"/>
<evidence type="ECO:0000313" key="8">
    <source>
        <dbReference type="EMBL" id="AXK60681.1"/>
    </source>
</evidence>
<reference evidence="8 9" key="1">
    <citation type="submission" date="2017-12" db="EMBL/GenBank/DDBJ databases">
        <title>Chromulinavorax destructans is a abundant pathogen of dominant heterotrophic picoflagllates.</title>
        <authorList>
            <person name="Deeg C.M."/>
            <person name="Zimmer M."/>
            <person name="Suttle C.A."/>
        </authorList>
    </citation>
    <scope>NUCLEOTIDE SEQUENCE [LARGE SCALE GENOMIC DNA]</scope>
    <source>
        <strain evidence="8 9">SeV1</strain>
    </source>
</reference>
<dbReference type="PROSITE" id="PS50862">
    <property type="entry name" value="AA_TRNA_LIGASE_II"/>
    <property type="match status" value="1"/>
</dbReference>
<feature type="binding site" evidence="6">
    <location>
        <position position="109"/>
    </location>
    <ligand>
        <name>L-histidine</name>
        <dbReference type="ChEBI" id="CHEBI:57595"/>
    </ligand>
</feature>
<keyword evidence="9" id="KW-1185">Reference proteome</keyword>
<evidence type="ECO:0000259" key="7">
    <source>
        <dbReference type="PROSITE" id="PS50862"/>
    </source>
</evidence>
<accession>A0A345ZBL4</accession>
<evidence type="ECO:0000256" key="4">
    <source>
        <dbReference type="ARBA" id="ARBA00047639"/>
    </source>
</evidence>
<comment type="subunit">
    <text evidence="5">Homodimer.</text>
</comment>
<dbReference type="SUPFAM" id="SSF55681">
    <property type="entry name" value="Class II aaRS and biotin synthetases"/>
    <property type="match status" value="1"/>
</dbReference>
<keyword evidence="5" id="KW-0648">Protein biosynthesis</keyword>
<dbReference type="Gene3D" id="3.30.930.10">
    <property type="entry name" value="Bira Bifunctional Protein, Domain 2"/>
    <property type="match status" value="1"/>
</dbReference>
<dbReference type="EMBL" id="CP025544">
    <property type="protein sequence ID" value="AXK60681.1"/>
    <property type="molecule type" value="Genomic_DNA"/>
</dbReference>
<protein>
    <recommendedName>
        <fullName evidence="5">Histidine--tRNA ligase</fullName>
        <ecNumber evidence="5">6.1.1.21</ecNumber>
    </recommendedName>
    <alternativeName>
        <fullName evidence="5">Histidyl-tRNA synthetase</fullName>
        <shortName evidence="5">HisRS</shortName>
    </alternativeName>
</protein>
<dbReference type="HAMAP" id="MF_00127">
    <property type="entry name" value="His_tRNA_synth"/>
    <property type="match status" value="1"/>
</dbReference>
<evidence type="ECO:0000256" key="3">
    <source>
        <dbReference type="ARBA" id="ARBA00023146"/>
    </source>
</evidence>
<dbReference type="RefSeq" id="WP_115585696.1">
    <property type="nucleotide sequence ID" value="NZ_CP025544.1"/>
</dbReference>
<dbReference type="Proteomes" id="UP000254834">
    <property type="component" value="Chromosome"/>
</dbReference>
<comment type="similarity">
    <text evidence="1 5">Belongs to the class-II aminoacyl-tRNA synthetase family.</text>
</comment>
<name>A0A345ZBL4_9BACT</name>
<evidence type="ECO:0000256" key="1">
    <source>
        <dbReference type="ARBA" id="ARBA00008226"/>
    </source>
</evidence>
<dbReference type="KEGG" id="cdes:C0J27_02915"/>
<feature type="binding site" evidence="6">
    <location>
        <begin position="259"/>
        <end position="260"/>
    </location>
    <ligand>
        <name>L-histidine</name>
        <dbReference type="ChEBI" id="CHEBI:57595"/>
    </ligand>
</feature>
<dbReference type="GO" id="GO:0006427">
    <property type="term" value="P:histidyl-tRNA aminoacylation"/>
    <property type="evidence" value="ECO:0007669"/>
    <property type="project" value="UniProtKB-UniRule"/>
</dbReference>
<feature type="binding site" evidence="6">
    <location>
        <position position="127"/>
    </location>
    <ligand>
        <name>L-histidine</name>
        <dbReference type="ChEBI" id="CHEBI:57595"/>
    </ligand>
</feature>
<dbReference type="InterPro" id="IPR045864">
    <property type="entry name" value="aa-tRNA-synth_II/BPL/LPL"/>
</dbReference>
<proteinExistence type="inferred from homology"/>
<keyword evidence="5" id="KW-0963">Cytoplasm</keyword>
<evidence type="ECO:0000256" key="6">
    <source>
        <dbReference type="PIRSR" id="PIRSR001549-1"/>
    </source>
</evidence>
<keyword evidence="2 5" id="KW-0547">Nucleotide-binding</keyword>
<dbReference type="InterPro" id="IPR004154">
    <property type="entry name" value="Anticodon-bd"/>
</dbReference>
<evidence type="ECO:0000256" key="5">
    <source>
        <dbReference type="HAMAP-Rule" id="MF_00127"/>
    </source>
</evidence>
<dbReference type="InterPro" id="IPR036621">
    <property type="entry name" value="Anticodon-bd_dom_sf"/>
</dbReference>
<dbReference type="Pfam" id="PF13393">
    <property type="entry name" value="tRNA-synt_His"/>
    <property type="match status" value="1"/>
</dbReference>
<dbReference type="PANTHER" id="PTHR43707:SF1">
    <property type="entry name" value="HISTIDINE--TRNA LIGASE, MITOCHONDRIAL-RELATED"/>
    <property type="match status" value="1"/>
</dbReference>
<dbReference type="InterPro" id="IPR015807">
    <property type="entry name" value="His-tRNA-ligase"/>
</dbReference>
<dbReference type="SUPFAM" id="SSF52954">
    <property type="entry name" value="Class II aaRS ABD-related"/>
    <property type="match status" value="1"/>
</dbReference>
<organism evidence="8 9">
    <name type="scientific">Candidatus Chromulinivorax destructor</name>
    <dbReference type="NCBI Taxonomy" id="2066483"/>
    <lineage>
        <taxon>Bacteria</taxon>
        <taxon>Candidatus Babelota</taxon>
        <taxon>Candidatus Babeliae</taxon>
        <taxon>Candidatus Babeliales</taxon>
        <taxon>Candidatus Chromulinivoraceae</taxon>
        <taxon>Candidatus Chromulinivorax</taxon>
    </lineage>
</organism>
<comment type="subcellular location">
    <subcellularLocation>
        <location evidence="5">Cytoplasm</location>
    </subcellularLocation>
</comment>
<feature type="binding site" evidence="6">
    <location>
        <begin position="79"/>
        <end position="81"/>
    </location>
    <ligand>
        <name>L-histidine</name>
        <dbReference type="ChEBI" id="CHEBI:57595"/>
    </ligand>
</feature>
<dbReference type="Pfam" id="PF03129">
    <property type="entry name" value="HGTP_anticodon"/>
    <property type="match status" value="1"/>
</dbReference>
<dbReference type="OrthoDB" id="9800814at2"/>
<dbReference type="InterPro" id="IPR041715">
    <property type="entry name" value="HisRS-like_core"/>
</dbReference>
<feature type="binding site" evidence="6">
    <location>
        <position position="255"/>
    </location>
    <ligand>
        <name>L-histidine</name>
        <dbReference type="ChEBI" id="CHEBI:57595"/>
    </ligand>
</feature>
<evidence type="ECO:0000256" key="2">
    <source>
        <dbReference type="ARBA" id="ARBA00022741"/>
    </source>
</evidence>
<keyword evidence="5 8" id="KW-0436">Ligase</keyword>
<keyword evidence="5" id="KW-0067">ATP-binding</keyword>
<dbReference type="NCBIfam" id="TIGR00442">
    <property type="entry name" value="hisS"/>
    <property type="match status" value="1"/>
</dbReference>
<dbReference type="AlphaFoldDB" id="A0A345ZBL4"/>
<dbReference type="GO" id="GO:0005737">
    <property type="term" value="C:cytoplasm"/>
    <property type="evidence" value="ECO:0007669"/>
    <property type="project" value="UniProtKB-SubCell"/>
</dbReference>
<feature type="binding site" evidence="6">
    <location>
        <position position="123"/>
    </location>
    <ligand>
        <name>L-histidine</name>
        <dbReference type="ChEBI" id="CHEBI:57595"/>
    </ligand>
</feature>
<dbReference type="InterPro" id="IPR004516">
    <property type="entry name" value="HisRS/HisZ"/>
</dbReference>